<comment type="caution">
    <text evidence="6">The sequence shown here is derived from an EMBL/GenBank/DDBJ whole genome shotgun (WGS) entry which is preliminary data.</text>
</comment>
<keyword evidence="7" id="KW-1185">Reference proteome</keyword>
<evidence type="ECO:0000256" key="3">
    <source>
        <dbReference type="ARBA" id="ARBA00022833"/>
    </source>
</evidence>
<protein>
    <submittedName>
        <fullName evidence="6">Unnamed protein product</fullName>
    </submittedName>
</protein>
<dbReference type="EMBL" id="BSXW01000559">
    <property type="protein sequence ID" value="GMF25549.1"/>
    <property type="molecule type" value="Genomic_DNA"/>
</dbReference>
<reference evidence="6" key="1">
    <citation type="submission" date="2023-04" db="EMBL/GenBank/DDBJ databases">
        <title>Phytophthora lilii NBRC 32176.</title>
        <authorList>
            <person name="Ichikawa N."/>
            <person name="Sato H."/>
            <person name="Tonouchi N."/>
        </authorList>
    </citation>
    <scope>NUCLEOTIDE SEQUENCE</scope>
    <source>
        <strain evidence="6">NBRC 32176</strain>
    </source>
</reference>
<evidence type="ECO:0000313" key="6">
    <source>
        <dbReference type="EMBL" id="GMF25549.1"/>
    </source>
</evidence>
<feature type="domain" description="FYVE-type" evidence="5">
    <location>
        <begin position="281"/>
        <end position="347"/>
    </location>
</feature>
<dbReference type="CDD" id="cd00065">
    <property type="entry name" value="FYVE_like_SF"/>
    <property type="match status" value="1"/>
</dbReference>
<dbReference type="InterPro" id="IPR011011">
    <property type="entry name" value="Znf_FYVE_PHD"/>
</dbReference>
<accession>A0A9W6X153</accession>
<keyword evidence="1" id="KW-0479">Metal-binding</keyword>
<dbReference type="InterPro" id="IPR017455">
    <property type="entry name" value="Znf_FYVE-rel"/>
</dbReference>
<keyword evidence="3" id="KW-0862">Zinc</keyword>
<dbReference type="PANTHER" id="PTHR43102">
    <property type="entry name" value="SLR1143 PROTEIN"/>
    <property type="match status" value="1"/>
</dbReference>
<proteinExistence type="predicted"/>
<dbReference type="PANTHER" id="PTHR43102:SF2">
    <property type="entry name" value="GAF DOMAIN-CONTAINING PROTEIN"/>
    <property type="match status" value="1"/>
</dbReference>
<sequence>MWDCKEISGFAMLSRRMGASGEDFEVLSTGEVACDPDDIESMLCPRTESDYNMIARKFLGDQFIYGSIVHEVQPRGFGSDSEIDSVDDGDEEAGEDFRLHSDDHVAVRTACFSRSRRFARNEEWCFLEHFRSRSIALAKPFESRGSSESSTSSININDPSGFTIVMSSMAPSELIAGKMASDRVTQLHGITAAYLVEPLTKTVASREPRVRVSFHATFTATKTVPEGYADSETVRSRLMTMARSLHRLSELVQQRQRQMNQFNPFGDMSSRSDQEYRSNREARNSRCVACTKRLRMKIVDAPTRRSKRCQICMYRACSSCWSKQSVETFNGHSTTVVVCDRCHENFRTSDYSHIQLTC</sequence>
<gene>
    <name evidence="6" type="ORF">Plil01_001056500</name>
</gene>
<evidence type="ECO:0000259" key="5">
    <source>
        <dbReference type="PROSITE" id="PS50178"/>
    </source>
</evidence>
<name>A0A9W6X153_9STRA</name>
<evidence type="ECO:0000313" key="7">
    <source>
        <dbReference type="Proteomes" id="UP001165083"/>
    </source>
</evidence>
<dbReference type="OrthoDB" id="109540at2759"/>
<dbReference type="PROSITE" id="PS50178">
    <property type="entry name" value="ZF_FYVE"/>
    <property type="match status" value="1"/>
</dbReference>
<evidence type="ECO:0000256" key="4">
    <source>
        <dbReference type="PROSITE-ProRule" id="PRU00091"/>
    </source>
</evidence>
<keyword evidence="2 4" id="KW-0863">Zinc-finger</keyword>
<evidence type="ECO:0000256" key="1">
    <source>
        <dbReference type="ARBA" id="ARBA00022723"/>
    </source>
</evidence>
<organism evidence="6 7">
    <name type="scientific">Phytophthora lilii</name>
    <dbReference type="NCBI Taxonomy" id="2077276"/>
    <lineage>
        <taxon>Eukaryota</taxon>
        <taxon>Sar</taxon>
        <taxon>Stramenopiles</taxon>
        <taxon>Oomycota</taxon>
        <taxon>Peronosporomycetes</taxon>
        <taxon>Peronosporales</taxon>
        <taxon>Peronosporaceae</taxon>
        <taxon>Phytophthora</taxon>
    </lineage>
</organism>
<dbReference type="Proteomes" id="UP001165083">
    <property type="component" value="Unassembled WGS sequence"/>
</dbReference>
<dbReference type="AlphaFoldDB" id="A0A9W6X153"/>
<dbReference type="SUPFAM" id="SSF57903">
    <property type="entry name" value="FYVE/PHD zinc finger"/>
    <property type="match status" value="1"/>
</dbReference>
<dbReference type="GO" id="GO:0008270">
    <property type="term" value="F:zinc ion binding"/>
    <property type="evidence" value="ECO:0007669"/>
    <property type="project" value="UniProtKB-KW"/>
</dbReference>
<evidence type="ECO:0000256" key="2">
    <source>
        <dbReference type="ARBA" id="ARBA00022771"/>
    </source>
</evidence>